<proteinExistence type="inferred from homology"/>
<feature type="transmembrane region" description="Helical" evidence="7">
    <location>
        <begin position="29"/>
        <end position="48"/>
    </location>
</feature>
<keyword evidence="7" id="KW-0769">Symport</keyword>
<dbReference type="InterPro" id="IPR036458">
    <property type="entry name" value="Na:dicarbo_symporter_sf"/>
</dbReference>
<protein>
    <recommendedName>
        <fullName evidence="7">Amino acid transporter</fullName>
    </recommendedName>
</protein>
<comment type="similarity">
    <text evidence="2 7">Belongs to the dicarboxylate/amino acid:cation symporter (DAACS) (TC 2.A.23) family.</text>
</comment>
<evidence type="ECO:0000256" key="5">
    <source>
        <dbReference type="ARBA" id="ARBA00022989"/>
    </source>
</evidence>
<evidence type="ECO:0000256" key="7">
    <source>
        <dbReference type="RuleBase" id="RU361216"/>
    </source>
</evidence>
<comment type="caution">
    <text evidence="7">Lacks conserved residue(s) required for the propagation of feature annotation.</text>
</comment>
<dbReference type="InterPro" id="IPR001991">
    <property type="entry name" value="Na-dicarboxylate_symporter"/>
</dbReference>
<evidence type="ECO:0000256" key="4">
    <source>
        <dbReference type="ARBA" id="ARBA00022692"/>
    </source>
</evidence>
<dbReference type="Pfam" id="PF00375">
    <property type="entry name" value="SDF"/>
    <property type="match status" value="1"/>
</dbReference>
<evidence type="ECO:0000256" key="2">
    <source>
        <dbReference type="ARBA" id="ARBA00006148"/>
    </source>
</evidence>
<dbReference type="EMBL" id="JAPWTJ010000122">
    <property type="protein sequence ID" value="KAJ8982462.1"/>
    <property type="molecule type" value="Genomic_DNA"/>
</dbReference>
<evidence type="ECO:0000313" key="8">
    <source>
        <dbReference type="EMBL" id="KAJ8982462.1"/>
    </source>
</evidence>
<evidence type="ECO:0000313" key="9">
    <source>
        <dbReference type="Proteomes" id="UP001162164"/>
    </source>
</evidence>
<comment type="subcellular location">
    <subcellularLocation>
        <location evidence="1 7">Membrane</location>
        <topology evidence="1 7">Multi-pass membrane protein</topology>
    </subcellularLocation>
</comment>
<dbReference type="PANTHER" id="PTHR11958:SF63">
    <property type="entry name" value="AMINO ACID TRANSPORTER"/>
    <property type="match status" value="1"/>
</dbReference>
<gene>
    <name evidence="8" type="ORF">NQ317_000420</name>
</gene>
<dbReference type="InterPro" id="IPR050746">
    <property type="entry name" value="DAACS"/>
</dbReference>
<comment type="caution">
    <text evidence="8">The sequence shown here is derived from an EMBL/GenBank/DDBJ whole genome shotgun (WGS) entry which is preliminary data.</text>
</comment>
<keyword evidence="5 7" id="KW-1133">Transmembrane helix</keyword>
<dbReference type="PANTHER" id="PTHR11958">
    <property type="entry name" value="SODIUM/DICARBOXYLATE SYMPORTER-RELATED"/>
    <property type="match status" value="1"/>
</dbReference>
<feature type="transmembrane region" description="Helical" evidence="7">
    <location>
        <begin position="68"/>
        <end position="96"/>
    </location>
</feature>
<keyword evidence="9" id="KW-1185">Reference proteome</keyword>
<organism evidence="8 9">
    <name type="scientific">Molorchus minor</name>
    <dbReference type="NCBI Taxonomy" id="1323400"/>
    <lineage>
        <taxon>Eukaryota</taxon>
        <taxon>Metazoa</taxon>
        <taxon>Ecdysozoa</taxon>
        <taxon>Arthropoda</taxon>
        <taxon>Hexapoda</taxon>
        <taxon>Insecta</taxon>
        <taxon>Pterygota</taxon>
        <taxon>Neoptera</taxon>
        <taxon>Endopterygota</taxon>
        <taxon>Coleoptera</taxon>
        <taxon>Polyphaga</taxon>
        <taxon>Cucujiformia</taxon>
        <taxon>Chrysomeloidea</taxon>
        <taxon>Cerambycidae</taxon>
        <taxon>Lamiinae</taxon>
        <taxon>Monochamini</taxon>
        <taxon>Molorchus</taxon>
    </lineage>
</organism>
<accession>A0ABQ9JYQ3</accession>
<evidence type="ECO:0000256" key="3">
    <source>
        <dbReference type="ARBA" id="ARBA00022448"/>
    </source>
</evidence>
<dbReference type="SUPFAM" id="SSF118215">
    <property type="entry name" value="Proton glutamate symport protein"/>
    <property type="match status" value="1"/>
</dbReference>
<keyword evidence="4 7" id="KW-0812">Transmembrane</keyword>
<evidence type="ECO:0000256" key="1">
    <source>
        <dbReference type="ARBA" id="ARBA00004141"/>
    </source>
</evidence>
<dbReference type="Gene3D" id="1.10.3860.10">
    <property type="entry name" value="Sodium:dicarboxylate symporter"/>
    <property type="match status" value="1"/>
</dbReference>
<name>A0ABQ9JYQ3_9CUCU</name>
<keyword evidence="3 7" id="KW-0813">Transport</keyword>
<sequence>MPHYENVNSVDRKVKKSENRCITCLKTNLLVISTFTGVVLGVILGFVLRQTREWTVKEMEYIGFIGQLFLQMLKSLIVPLITSSLVSAIACGPVTFRKYSSQSYWILYDHYFLLP</sequence>
<reference evidence="8" key="1">
    <citation type="journal article" date="2023" name="Insect Mol. Biol.">
        <title>Genome sequencing provides insights into the evolution of gene families encoding plant cell wall-degrading enzymes in longhorned beetles.</title>
        <authorList>
            <person name="Shin N.R."/>
            <person name="Okamura Y."/>
            <person name="Kirsch R."/>
            <person name="Pauchet Y."/>
        </authorList>
    </citation>
    <scope>NUCLEOTIDE SEQUENCE</scope>
    <source>
        <strain evidence="8">MMC_N1</strain>
    </source>
</reference>
<evidence type="ECO:0000256" key="6">
    <source>
        <dbReference type="ARBA" id="ARBA00023136"/>
    </source>
</evidence>
<dbReference type="PRINTS" id="PR00173">
    <property type="entry name" value="EDTRNSPORT"/>
</dbReference>
<keyword evidence="6 7" id="KW-0472">Membrane</keyword>
<dbReference type="Proteomes" id="UP001162164">
    <property type="component" value="Unassembled WGS sequence"/>
</dbReference>